<evidence type="ECO:0000256" key="4">
    <source>
        <dbReference type="ARBA" id="ARBA00022692"/>
    </source>
</evidence>
<evidence type="ECO:0000256" key="7">
    <source>
        <dbReference type="RuleBase" id="RU363032"/>
    </source>
</evidence>
<keyword evidence="2 7" id="KW-0813">Transport</keyword>
<dbReference type="CDD" id="cd06261">
    <property type="entry name" value="TM_PBP2"/>
    <property type="match status" value="1"/>
</dbReference>
<dbReference type="PROSITE" id="PS50928">
    <property type="entry name" value="ABC_TM1"/>
    <property type="match status" value="1"/>
</dbReference>
<gene>
    <name evidence="9" type="ORF">D3Z33_05745</name>
</gene>
<feature type="transmembrane region" description="Helical" evidence="7">
    <location>
        <begin position="157"/>
        <end position="188"/>
    </location>
</feature>
<evidence type="ECO:0000256" key="3">
    <source>
        <dbReference type="ARBA" id="ARBA00022475"/>
    </source>
</evidence>
<dbReference type="GO" id="GO:0005886">
    <property type="term" value="C:plasma membrane"/>
    <property type="evidence" value="ECO:0007669"/>
    <property type="project" value="UniProtKB-SubCell"/>
</dbReference>
<evidence type="ECO:0000313" key="10">
    <source>
        <dbReference type="Proteomes" id="UP000467132"/>
    </source>
</evidence>
<dbReference type="PANTHER" id="PTHR30151:SF0">
    <property type="entry name" value="ABC TRANSPORTER PERMEASE PROTEIN MJ0413-RELATED"/>
    <property type="match status" value="1"/>
</dbReference>
<keyword evidence="4 7" id="KW-0812">Transmembrane</keyword>
<keyword evidence="5 7" id="KW-1133">Transmembrane helix</keyword>
<proteinExistence type="inferred from homology"/>
<evidence type="ECO:0000256" key="6">
    <source>
        <dbReference type="ARBA" id="ARBA00023136"/>
    </source>
</evidence>
<organism evidence="9 10">
    <name type="scientific">Senegalia massiliensis</name>
    <dbReference type="NCBI Taxonomy" id="1720316"/>
    <lineage>
        <taxon>Bacteria</taxon>
        <taxon>Bacillati</taxon>
        <taxon>Bacillota</taxon>
        <taxon>Clostridia</taxon>
        <taxon>Eubacteriales</taxon>
        <taxon>Clostridiaceae</taxon>
        <taxon>Senegalia</taxon>
    </lineage>
</organism>
<comment type="similarity">
    <text evidence="7">Belongs to the binding-protein-dependent transport system permease family.</text>
</comment>
<dbReference type="GO" id="GO:0055085">
    <property type="term" value="P:transmembrane transport"/>
    <property type="evidence" value="ECO:0007669"/>
    <property type="project" value="InterPro"/>
</dbReference>
<keyword evidence="6 7" id="KW-0472">Membrane</keyword>
<dbReference type="RefSeq" id="WP_160196849.1">
    <property type="nucleotide sequence ID" value="NZ_QXXA01000006.1"/>
</dbReference>
<name>A0A845QYY5_9CLOT</name>
<evidence type="ECO:0000256" key="1">
    <source>
        <dbReference type="ARBA" id="ARBA00004651"/>
    </source>
</evidence>
<dbReference type="OrthoDB" id="9804353at2"/>
<dbReference type="AlphaFoldDB" id="A0A845QYY5"/>
<dbReference type="Gene3D" id="1.10.3720.10">
    <property type="entry name" value="MetI-like"/>
    <property type="match status" value="1"/>
</dbReference>
<dbReference type="SUPFAM" id="SSF161098">
    <property type="entry name" value="MetI-like"/>
    <property type="match status" value="1"/>
</dbReference>
<feature type="domain" description="ABC transmembrane type-1" evidence="8">
    <location>
        <begin position="51"/>
        <end position="235"/>
    </location>
</feature>
<protein>
    <submittedName>
        <fullName evidence="9">ABC transporter permease</fullName>
    </submittedName>
</protein>
<feature type="transmembrane region" description="Helical" evidence="7">
    <location>
        <begin position="208"/>
        <end position="231"/>
    </location>
</feature>
<dbReference type="InterPro" id="IPR000515">
    <property type="entry name" value="MetI-like"/>
</dbReference>
<keyword evidence="3" id="KW-1003">Cell membrane</keyword>
<sequence>MKNSKNIYAITIILLFWYIIYFIVDLSVVPSPHDTIITFIKLFPMTLSKHILISLFRIFIAISIALIVGVTIGLVTGMNNKIDKLITPIIYILYPVPKIAFLPVFMILLGIGDLSKIVLIIVIIIFPIIVTTRDGVKELSNELFYSVRSLGLSNYQIYRHMIIPGVMPNIITALRISIGTSIAVLFYAENFATEYGIGYFIMNKWITVDYLEMFSGILALSIMGFGIFRLIDIIENRLCKWVKVQKIKN</sequence>
<evidence type="ECO:0000256" key="2">
    <source>
        <dbReference type="ARBA" id="ARBA00022448"/>
    </source>
</evidence>
<feature type="transmembrane region" description="Helical" evidence="7">
    <location>
        <begin position="51"/>
        <end position="77"/>
    </location>
</feature>
<comment type="caution">
    <text evidence="9">The sequence shown here is derived from an EMBL/GenBank/DDBJ whole genome shotgun (WGS) entry which is preliminary data.</text>
</comment>
<feature type="transmembrane region" description="Helical" evidence="7">
    <location>
        <begin position="89"/>
        <end position="111"/>
    </location>
</feature>
<feature type="transmembrane region" description="Helical" evidence="7">
    <location>
        <begin position="117"/>
        <end position="136"/>
    </location>
</feature>
<evidence type="ECO:0000256" key="5">
    <source>
        <dbReference type="ARBA" id="ARBA00022989"/>
    </source>
</evidence>
<feature type="transmembrane region" description="Helical" evidence="7">
    <location>
        <begin position="7"/>
        <end position="24"/>
    </location>
</feature>
<reference evidence="9 10" key="1">
    <citation type="submission" date="2018-08" db="EMBL/GenBank/DDBJ databases">
        <title>Murine metabolic-syndrome-specific gut microbial biobank.</title>
        <authorList>
            <person name="Liu C."/>
        </authorList>
    </citation>
    <scope>NUCLEOTIDE SEQUENCE [LARGE SCALE GENOMIC DNA]</scope>
    <source>
        <strain evidence="9 10">583</strain>
    </source>
</reference>
<dbReference type="Proteomes" id="UP000467132">
    <property type="component" value="Unassembled WGS sequence"/>
</dbReference>
<dbReference type="Pfam" id="PF00528">
    <property type="entry name" value="BPD_transp_1"/>
    <property type="match status" value="1"/>
</dbReference>
<keyword evidence="10" id="KW-1185">Reference proteome</keyword>
<dbReference type="EMBL" id="QXXA01000006">
    <property type="protein sequence ID" value="NBI06362.1"/>
    <property type="molecule type" value="Genomic_DNA"/>
</dbReference>
<evidence type="ECO:0000313" key="9">
    <source>
        <dbReference type="EMBL" id="NBI06362.1"/>
    </source>
</evidence>
<accession>A0A845QYY5</accession>
<comment type="subcellular location">
    <subcellularLocation>
        <location evidence="1 7">Cell membrane</location>
        <topology evidence="1 7">Multi-pass membrane protein</topology>
    </subcellularLocation>
</comment>
<dbReference type="PANTHER" id="PTHR30151">
    <property type="entry name" value="ALKANE SULFONATE ABC TRANSPORTER-RELATED, MEMBRANE SUBUNIT"/>
    <property type="match status" value="1"/>
</dbReference>
<evidence type="ECO:0000259" key="8">
    <source>
        <dbReference type="PROSITE" id="PS50928"/>
    </source>
</evidence>
<dbReference type="InterPro" id="IPR035906">
    <property type="entry name" value="MetI-like_sf"/>
</dbReference>